<evidence type="ECO:0000313" key="3">
    <source>
        <dbReference type="Proteomes" id="UP000626244"/>
    </source>
</evidence>
<dbReference type="AlphaFoldDB" id="A0A8J3F1A6"/>
<keyword evidence="1" id="KW-0812">Transmembrane</keyword>
<name>A0A8J3F1A6_9BACI</name>
<evidence type="ECO:0000313" key="2">
    <source>
        <dbReference type="EMBL" id="GGI17197.1"/>
    </source>
</evidence>
<dbReference type="RefSeq" id="WP_088002314.1">
    <property type="nucleotide sequence ID" value="NZ_JBNKIJ010000007.1"/>
</dbReference>
<feature type="transmembrane region" description="Helical" evidence="1">
    <location>
        <begin position="71"/>
        <end position="88"/>
    </location>
</feature>
<sequence>MWLILFVLTYFILYSGAKKEIKASSESLALHIFGYYFLSVINFSINQFPIPLGFIIAMFLVNRTSVNNKDVKKVACYVGLILWFIGIFL</sequence>
<evidence type="ECO:0000256" key="1">
    <source>
        <dbReference type="SAM" id="Phobius"/>
    </source>
</evidence>
<feature type="transmembrane region" description="Helical" evidence="1">
    <location>
        <begin position="33"/>
        <end position="59"/>
    </location>
</feature>
<reference evidence="3" key="1">
    <citation type="journal article" date="2019" name="Int. J. Syst. Evol. Microbiol.">
        <title>The Global Catalogue of Microorganisms (GCM) 10K type strain sequencing project: providing services to taxonomists for standard genome sequencing and annotation.</title>
        <authorList>
            <consortium name="The Broad Institute Genomics Platform"/>
            <consortium name="The Broad Institute Genome Sequencing Center for Infectious Disease"/>
            <person name="Wu L."/>
            <person name="Ma J."/>
        </authorList>
    </citation>
    <scope>NUCLEOTIDE SEQUENCE [LARGE SCALE GENOMIC DNA]</scope>
    <source>
        <strain evidence="3">CGMCC 1.14993</strain>
    </source>
</reference>
<proteinExistence type="predicted"/>
<dbReference type="EMBL" id="BMHB01000003">
    <property type="protein sequence ID" value="GGI17197.1"/>
    <property type="molecule type" value="Genomic_DNA"/>
</dbReference>
<keyword evidence="1" id="KW-1133">Transmembrane helix</keyword>
<dbReference type="Proteomes" id="UP000626244">
    <property type="component" value="Unassembled WGS sequence"/>
</dbReference>
<comment type="caution">
    <text evidence="2">The sequence shown here is derived from an EMBL/GenBank/DDBJ whole genome shotgun (WGS) entry which is preliminary data.</text>
</comment>
<protein>
    <submittedName>
        <fullName evidence="2">Uncharacterized protein</fullName>
    </submittedName>
</protein>
<dbReference type="OrthoDB" id="1747727at2"/>
<organism evidence="2 3">
    <name type="scientific">Gottfriedia solisilvae</name>
    <dbReference type="NCBI Taxonomy" id="1516104"/>
    <lineage>
        <taxon>Bacteria</taxon>
        <taxon>Bacillati</taxon>
        <taxon>Bacillota</taxon>
        <taxon>Bacilli</taxon>
        <taxon>Bacillales</taxon>
        <taxon>Bacillaceae</taxon>
        <taxon>Gottfriedia</taxon>
    </lineage>
</organism>
<keyword evidence="3" id="KW-1185">Reference proteome</keyword>
<gene>
    <name evidence="2" type="ORF">GCM10007380_36740</name>
</gene>
<keyword evidence="1" id="KW-0472">Membrane</keyword>
<accession>A0A8J3F1A6</accession>